<accession>E2SCF9</accession>
<dbReference type="STRING" id="585531.HMPREF0063_12121"/>
<comment type="caution">
    <text evidence="2">The sequence shown here is derived from an EMBL/GenBank/DDBJ whole genome shotgun (WGS) entry which is preliminary data.</text>
</comment>
<feature type="compositionally biased region" description="Basic and acidic residues" evidence="1">
    <location>
        <begin position="34"/>
        <end position="52"/>
    </location>
</feature>
<evidence type="ECO:0008006" key="4">
    <source>
        <dbReference type="Google" id="ProtNLM"/>
    </source>
</evidence>
<dbReference type="AlphaFoldDB" id="E2SCF9"/>
<keyword evidence="3" id="KW-1185">Reference proteome</keyword>
<proteinExistence type="predicted"/>
<evidence type="ECO:0000313" key="2">
    <source>
        <dbReference type="EMBL" id="EFQ82912.1"/>
    </source>
</evidence>
<dbReference type="Proteomes" id="UP000003111">
    <property type="component" value="Unassembled WGS sequence"/>
</dbReference>
<dbReference type="OrthoDB" id="1450972at2"/>
<evidence type="ECO:0000256" key="1">
    <source>
        <dbReference type="SAM" id="MobiDB-lite"/>
    </source>
</evidence>
<evidence type="ECO:0000313" key="3">
    <source>
        <dbReference type="Proteomes" id="UP000003111"/>
    </source>
</evidence>
<reference evidence="2" key="1">
    <citation type="submission" date="2010-08" db="EMBL/GenBank/DDBJ databases">
        <authorList>
            <person name="Muzny D."/>
            <person name="Qin X."/>
            <person name="Buhay C."/>
            <person name="Dugan-Rocha S."/>
            <person name="Ding Y."/>
            <person name="Chen G."/>
            <person name="Hawes A."/>
            <person name="Holder M."/>
            <person name="Jhangiani S."/>
            <person name="Johnson A."/>
            <person name="Khan Z."/>
            <person name="Li Z."/>
            <person name="Liu W."/>
            <person name="Liu X."/>
            <person name="Perez L."/>
            <person name="Shen H."/>
            <person name="Wang Q."/>
            <person name="Watt J."/>
            <person name="Xi L."/>
            <person name="Xin Y."/>
            <person name="Zhou J."/>
            <person name="Deng J."/>
            <person name="Jiang H."/>
            <person name="Liu Y."/>
            <person name="Qu J."/>
            <person name="Song X.-Z."/>
            <person name="Zhang L."/>
            <person name="Villasana D."/>
            <person name="Johnson A."/>
            <person name="Liu J."/>
            <person name="Liyanage D."/>
            <person name="Lorensuhewa L."/>
            <person name="Robinson T."/>
            <person name="Song A."/>
            <person name="Song B.-B."/>
            <person name="Dinh H."/>
            <person name="Thornton R."/>
            <person name="Coyle M."/>
            <person name="Francisco L."/>
            <person name="Jackson L."/>
            <person name="Javaid M."/>
            <person name="Korchina V."/>
            <person name="Kovar C."/>
            <person name="Mata R."/>
            <person name="Mathew T."/>
            <person name="Ngo R."/>
            <person name="Nguyen L."/>
            <person name="Nguyen N."/>
            <person name="Okwuonu G."/>
            <person name="Ongeri F."/>
            <person name="Pham C."/>
            <person name="Simmons D."/>
            <person name="Wilczek-Boney K."/>
            <person name="Hale W."/>
            <person name="Jakkamsetti A."/>
            <person name="Pham P."/>
            <person name="Ruth R."/>
            <person name="San Lucas F."/>
            <person name="Warren J."/>
            <person name="Zhang J."/>
            <person name="Zhao Z."/>
            <person name="Zhou C."/>
            <person name="Zhu D."/>
            <person name="Lee S."/>
            <person name="Bess C."/>
            <person name="Blankenburg K."/>
            <person name="Forbes L."/>
            <person name="Fu Q."/>
            <person name="Gubbala S."/>
            <person name="Hirani K."/>
            <person name="Jayaseelan J.C."/>
            <person name="Lara F."/>
            <person name="Munidasa M."/>
            <person name="Palculict T."/>
            <person name="Patil S."/>
            <person name="Pu L.-L."/>
            <person name="Saada N."/>
            <person name="Tang L."/>
            <person name="Weissenberger G."/>
            <person name="Zhu Y."/>
            <person name="Hemphill L."/>
            <person name="Shang Y."/>
            <person name="Youmans B."/>
            <person name="Ayvaz T."/>
            <person name="Ross M."/>
            <person name="Santibanez J."/>
            <person name="Aqrawi P."/>
            <person name="Gross S."/>
            <person name="Joshi V."/>
            <person name="Fowler G."/>
            <person name="Nazareth L."/>
            <person name="Reid J."/>
            <person name="Worley K."/>
            <person name="Petrosino J."/>
            <person name="Highlander S."/>
            <person name="Gibbs R."/>
        </authorList>
    </citation>
    <scope>NUCLEOTIDE SEQUENCE [LARGE SCALE GENOMIC DNA]</scope>
    <source>
        <strain evidence="2">DSM 15272</strain>
    </source>
</reference>
<dbReference type="RefSeq" id="WP_007077213.1">
    <property type="nucleotide sequence ID" value="NZ_CM001024.1"/>
</dbReference>
<dbReference type="HOGENOM" id="CLU_2618453_0_0_11"/>
<protein>
    <recommendedName>
        <fullName evidence="4">DUF1059 domain-containing protein</fullName>
    </recommendedName>
</protein>
<name>E2SCF9_9ACTN</name>
<dbReference type="EMBL" id="ACLF03000006">
    <property type="protein sequence ID" value="EFQ82912.1"/>
    <property type="molecule type" value="Genomic_DNA"/>
</dbReference>
<sequence length="83" mass="9285">MKTMTCRQLGGPCDLEHRGETADDVIIAQDQHLKDAEQAGDASHQEARDAMKGRWKRPKKSLDWYLGAKKAFADLPDDETSAE</sequence>
<feature type="region of interest" description="Disordered" evidence="1">
    <location>
        <begin position="34"/>
        <end position="54"/>
    </location>
</feature>
<gene>
    <name evidence="2" type="ORF">HMPREF0063_12121</name>
</gene>
<dbReference type="eggNOG" id="ENOG503346Y">
    <property type="taxonomic scope" value="Bacteria"/>
</dbReference>
<organism evidence="2 3">
    <name type="scientific">Aeromicrobium marinum DSM 15272</name>
    <dbReference type="NCBI Taxonomy" id="585531"/>
    <lineage>
        <taxon>Bacteria</taxon>
        <taxon>Bacillati</taxon>
        <taxon>Actinomycetota</taxon>
        <taxon>Actinomycetes</taxon>
        <taxon>Propionibacteriales</taxon>
        <taxon>Nocardioidaceae</taxon>
        <taxon>Aeromicrobium</taxon>
    </lineage>
</organism>